<dbReference type="Proteomes" id="UP000887013">
    <property type="component" value="Unassembled WGS sequence"/>
</dbReference>
<evidence type="ECO:0000313" key="1">
    <source>
        <dbReference type="EMBL" id="GFT78724.1"/>
    </source>
</evidence>
<organism evidence="1 2">
    <name type="scientific">Nephila pilipes</name>
    <name type="common">Giant wood spider</name>
    <name type="synonym">Nephila maculata</name>
    <dbReference type="NCBI Taxonomy" id="299642"/>
    <lineage>
        <taxon>Eukaryota</taxon>
        <taxon>Metazoa</taxon>
        <taxon>Ecdysozoa</taxon>
        <taxon>Arthropoda</taxon>
        <taxon>Chelicerata</taxon>
        <taxon>Arachnida</taxon>
        <taxon>Araneae</taxon>
        <taxon>Araneomorphae</taxon>
        <taxon>Entelegynae</taxon>
        <taxon>Araneoidea</taxon>
        <taxon>Nephilidae</taxon>
        <taxon>Nephila</taxon>
    </lineage>
</organism>
<proteinExistence type="predicted"/>
<reference evidence="1" key="1">
    <citation type="submission" date="2020-08" db="EMBL/GenBank/DDBJ databases">
        <title>Multicomponent nature underlies the extraordinary mechanical properties of spider dragline silk.</title>
        <authorList>
            <person name="Kono N."/>
            <person name="Nakamura H."/>
            <person name="Mori M."/>
            <person name="Yoshida Y."/>
            <person name="Ohtoshi R."/>
            <person name="Malay A.D."/>
            <person name="Moran D.A.P."/>
            <person name="Tomita M."/>
            <person name="Numata K."/>
            <person name="Arakawa K."/>
        </authorList>
    </citation>
    <scope>NUCLEOTIDE SEQUENCE</scope>
</reference>
<dbReference type="EMBL" id="BMAW01022659">
    <property type="protein sequence ID" value="GFT78724.1"/>
    <property type="molecule type" value="Genomic_DNA"/>
</dbReference>
<protein>
    <submittedName>
        <fullName evidence="1">Uncharacterized protein</fullName>
    </submittedName>
</protein>
<evidence type="ECO:0000313" key="2">
    <source>
        <dbReference type="Proteomes" id="UP000887013"/>
    </source>
</evidence>
<sequence length="93" mass="10895">MIIPSTVDSTMSMRSSIVVGKARKEGEQIDQSKTVTRILLSHPPIQMKENKKKARREKEKRANNCFRLEAEKQTIVKIRKARWGWQQTMRQGR</sequence>
<keyword evidence="2" id="KW-1185">Reference proteome</keyword>
<gene>
    <name evidence="1" type="ORF">NPIL_189761</name>
</gene>
<name>A0A8X6PM88_NEPPI</name>
<dbReference type="AlphaFoldDB" id="A0A8X6PM88"/>
<comment type="caution">
    <text evidence="1">The sequence shown here is derived from an EMBL/GenBank/DDBJ whole genome shotgun (WGS) entry which is preliminary data.</text>
</comment>
<accession>A0A8X6PM88</accession>